<name>A0A2G0CE83_9BACT</name>
<evidence type="ECO:0000259" key="1">
    <source>
        <dbReference type="Pfam" id="PF05239"/>
    </source>
</evidence>
<evidence type="ECO:0000313" key="2">
    <source>
        <dbReference type="EMBL" id="PHK98230.1"/>
    </source>
</evidence>
<dbReference type="Pfam" id="PF05239">
    <property type="entry name" value="PRC"/>
    <property type="match status" value="1"/>
</dbReference>
<organism evidence="2 3">
    <name type="scientific">Neolewinella marina</name>
    <dbReference type="NCBI Taxonomy" id="438751"/>
    <lineage>
        <taxon>Bacteria</taxon>
        <taxon>Pseudomonadati</taxon>
        <taxon>Bacteroidota</taxon>
        <taxon>Saprospiria</taxon>
        <taxon>Saprospirales</taxon>
        <taxon>Lewinellaceae</taxon>
        <taxon>Neolewinella</taxon>
    </lineage>
</organism>
<dbReference type="EMBL" id="PDLO01000004">
    <property type="protein sequence ID" value="PHK98230.1"/>
    <property type="molecule type" value="Genomic_DNA"/>
</dbReference>
<dbReference type="RefSeq" id="WP_099106617.1">
    <property type="nucleotide sequence ID" value="NZ_JAATJF010000004.1"/>
</dbReference>
<dbReference type="Gene3D" id="2.30.30.240">
    <property type="entry name" value="PRC-barrel domain"/>
    <property type="match status" value="1"/>
</dbReference>
<dbReference type="SUPFAM" id="SSF50346">
    <property type="entry name" value="PRC-barrel domain"/>
    <property type="match status" value="1"/>
</dbReference>
<dbReference type="InterPro" id="IPR027275">
    <property type="entry name" value="PRC-brl_dom"/>
</dbReference>
<sequence>MPDPLDKVIFSLSALLGTEVYSTKGKVIAVLCDVVCNKDTGKITYLILCPGSAEEQTGEPADYFAIHHSFFYLGGPEESLTYSPKLGNDEHSFFLDLPEQYGDTDVKDITDFNSYLYTHTTVAGHRSDND</sequence>
<dbReference type="Proteomes" id="UP000226437">
    <property type="component" value="Unassembled WGS sequence"/>
</dbReference>
<protein>
    <recommendedName>
        <fullName evidence="1">PRC-barrel domain-containing protein</fullName>
    </recommendedName>
</protein>
<proteinExistence type="predicted"/>
<dbReference type="InterPro" id="IPR011033">
    <property type="entry name" value="PRC_barrel-like_sf"/>
</dbReference>
<accession>A0A2G0CE83</accession>
<feature type="domain" description="PRC-barrel" evidence="1">
    <location>
        <begin position="9"/>
        <end position="51"/>
    </location>
</feature>
<keyword evidence="3" id="KW-1185">Reference proteome</keyword>
<dbReference type="AlphaFoldDB" id="A0A2G0CE83"/>
<reference evidence="2 3" key="1">
    <citation type="submission" date="2017-10" db="EMBL/GenBank/DDBJ databases">
        <title>The draft genome sequence of Lewinella marina KCTC 32374.</title>
        <authorList>
            <person name="Wang K."/>
        </authorList>
    </citation>
    <scope>NUCLEOTIDE SEQUENCE [LARGE SCALE GENOMIC DNA]</scope>
    <source>
        <strain evidence="2 3">MKG-38</strain>
    </source>
</reference>
<dbReference type="OrthoDB" id="1494439at2"/>
<evidence type="ECO:0000313" key="3">
    <source>
        <dbReference type="Proteomes" id="UP000226437"/>
    </source>
</evidence>
<gene>
    <name evidence="2" type="ORF">CGL56_11030</name>
</gene>
<comment type="caution">
    <text evidence="2">The sequence shown here is derived from an EMBL/GenBank/DDBJ whole genome shotgun (WGS) entry which is preliminary data.</text>
</comment>